<dbReference type="Proteomes" id="UP001143364">
    <property type="component" value="Unassembled WGS sequence"/>
</dbReference>
<feature type="transmembrane region" description="Helical" evidence="2">
    <location>
        <begin position="32"/>
        <end position="53"/>
    </location>
</feature>
<evidence type="ECO:0000313" key="4">
    <source>
        <dbReference type="Proteomes" id="UP001143364"/>
    </source>
</evidence>
<dbReference type="RefSeq" id="WP_271202741.1">
    <property type="nucleotide sequence ID" value="NZ_BSFK01000001.1"/>
</dbReference>
<reference evidence="3" key="2">
    <citation type="submission" date="2023-01" db="EMBL/GenBank/DDBJ databases">
        <authorList>
            <person name="Sun Q."/>
            <person name="Evtushenko L."/>
        </authorList>
    </citation>
    <scope>NUCLEOTIDE SEQUENCE</scope>
    <source>
        <strain evidence="3">VKM B-2555</strain>
    </source>
</reference>
<protein>
    <submittedName>
        <fullName evidence="3">Uncharacterized protein</fullName>
    </submittedName>
</protein>
<keyword evidence="2" id="KW-0812">Transmembrane</keyword>
<gene>
    <name evidence="3" type="ORF">GCM10008171_00060</name>
</gene>
<dbReference type="AlphaFoldDB" id="A0A9W6N1C7"/>
<keyword evidence="2" id="KW-0472">Membrane</keyword>
<keyword evidence="2" id="KW-1133">Transmembrane helix</keyword>
<feature type="compositionally biased region" description="Basic and acidic residues" evidence="1">
    <location>
        <begin position="139"/>
        <end position="150"/>
    </location>
</feature>
<evidence type="ECO:0000256" key="1">
    <source>
        <dbReference type="SAM" id="MobiDB-lite"/>
    </source>
</evidence>
<accession>A0A9W6N1C7</accession>
<feature type="region of interest" description="Disordered" evidence="1">
    <location>
        <begin position="129"/>
        <end position="150"/>
    </location>
</feature>
<sequence length="150" mass="16144">MNDLPDIGDLASGWPADLDDPRAKRRGPARRTADALTAFAGALFAVVAFAGFVGSDPFSPPWTSLPARAFDALAWPLLTLIALAVAYLILAVLADGADALWRWLRGRETSARAEARRNRLQSKLAAQRARRAAAANDIKPSERGTPDEHT</sequence>
<name>A0A9W6N1C7_9HYPH</name>
<feature type="transmembrane region" description="Helical" evidence="2">
    <location>
        <begin position="73"/>
        <end position="94"/>
    </location>
</feature>
<organism evidence="3 4">
    <name type="scientific">Methylopila jiangsuensis</name>
    <dbReference type="NCBI Taxonomy" id="586230"/>
    <lineage>
        <taxon>Bacteria</taxon>
        <taxon>Pseudomonadati</taxon>
        <taxon>Pseudomonadota</taxon>
        <taxon>Alphaproteobacteria</taxon>
        <taxon>Hyphomicrobiales</taxon>
        <taxon>Methylopilaceae</taxon>
        <taxon>Methylopila</taxon>
    </lineage>
</organism>
<keyword evidence="4" id="KW-1185">Reference proteome</keyword>
<dbReference type="EMBL" id="BSFK01000001">
    <property type="protein sequence ID" value="GLK74754.1"/>
    <property type="molecule type" value="Genomic_DNA"/>
</dbReference>
<proteinExistence type="predicted"/>
<comment type="caution">
    <text evidence="3">The sequence shown here is derived from an EMBL/GenBank/DDBJ whole genome shotgun (WGS) entry which is preliminary data.</text>
</comment>
<evidence type="ECO:0000313" key="3">
    <source>
        <dbReference type="EMBL" id="GLK74754.1"/>
    </source>
</evidence>
<reference evidence="3" key="1">
    <citation type="journal article" date="2014" name="Int. J. Syst. Evol. Microbiol.">
        <title>Complete genome sequence of Corynebacterium casei LMG S-19264T (=DSM 44701T), isolated from a smear-ripened cheese.</title>
        <authorList>
            <consortium name="US DOE Joint Genome Institute (JGI-PGF)"/>
            <person name="Walter F."/>
            <person name="Albersmeier A."/>
            <person name="Kalinowski J."/>
            <person name="Ruckert C."/>
        </authorList>
    </citation>
    <scope>NUCLEOTIDE SEQUENCE</scope>
    <source>
        <strain evidence="3">VKM B-2555</strain>
    </source>
</reference>
<evidence type="ECO:0000256" key="2">
    <source>
        <dbReference type="SAM" id="Phobius"/>
    </source>
</evidence>